<dbReference type="Pfam" id="PF13359">
    <property type="entry name" value="DDE_Tnp_4"/>
    <property type="match status" value="1"/>
</dbReference>
<dbReference type="AlphaFoldDB" id="A0A816T3B9"/>
<name>A0A816T3B9_9BILA</name>
<organism evidence="4 5">
    <name type="scientific">Rotaria magnacalcarata</name>
    <dbReference type="NCBI Taxonomy" id="392030"/>
    <lineage>
        <taxon>Eukaryota</taxon>
        <taxon>Metazoa</taxon>
        <taxon>Spiralia</taxon>
        <taxon>Gnathifera</taxon>
        <taxon>Rotifera</taxon>
        <taxon>Eurotatoria</taxon>
        <taxon>Bdelloidea</taxon>
        <taxon>Philodinida</taxon>
        <taxon>Philodinidae</taxon>
        <taxon>Rotaria</taxon>
    </lineage>
</organism>
<evidence type="ECO:0000259" key="3">
    <source>
        <dbReference type="Pfam" id="PF13359"/>
    </source>
</evidence>
<comment type="cofactor">
    <cofactor evidence="1">
        <name>a divalent metal cation</name>
        <dbReference type="ChEBI" id="CHEBI:60240"/>
    </cofactor>
</comment>
<proteinExistence type="predicted"/>
<keyword evidence="2" id="KW-0479">Metal-binding</keyword>
<comment type="caution">
    <text evidence="4">The sequence shown here is derived from an EMBL/GenBank/DDBJ whole genome shotgun (WGS) entry which is preliminary data.</text>
</comment>
<evidence type="ECO:0000313" key="4">
    <source>
        <dbReference type="EMBL" id="CAF2095773.1"/>
    </source>
</evidence>
<reference evidence="4" key="1">
    <citation type="submission" date="2021-02" db="EMBL/GenBank/DDBJ databases">
        <authorList>
            <person name="Nowell W R."/>
        </authorList>
    </citation>
    <scope>NUCLEOTIDE SEQUENCE</scope>
</reference>
<dbReference type="GO" id="GO:0046872">
    <property type="term" value="F:metal ion binding"/>
    <property type="evidence" value="ECO:0007669"/>
    <property type="project" value="UniProtKB-KW"/>
</dbReference>
<protein>
    <recommendedName>
        <fullName evidence="3">DDE Tnp4 domain-containing protein</fullName>
    </recommendedName>
</protein>
<feature type="domain" description="DDE Tnp4" evidence="3">
    <location>
        <begin position="333"/>
        <end position="501"/>
    </location>
</feature>
<accession>A0A816T3B9</accession>
<dbReference type="PANTHER" id="PTHR23080:SF141">
    <property type="entry name" value="TRANSPOSASE HELIX-TURN-HELIX DOMAIN-CONTAINING PROTEIN"/>
    <property type="match status" value="1"/>
</dbReference>
<evidence type="ECO:0000256" key="1">
    <source>
        <dbReference type="ARBA" id="ARBA00001968"/>
    </source>
</evidence>
<dbReference type="PANTHER" id="PTHR23080">
    <property type="entry name" value="THAP DOMAIN PROTEIN"/>
    <property type="match status" value="1"/>
</dbReference>
<evidence type="ECO:0000313" key="5">
    <source>
        <dbReference type="Proteomes" id="UP000663887"/>
    </source>
</evidence>
<dbReference type="Proteomes" id="UP000663887">
    <property type="component" value="Unassembled WGS sequence"/>
</dbReference>
<evidence type="ECO:0000256" key="2">
    <source>
        <dbReference type="ARBA" id="ARBA00022723"/>
    </source>
</evidence>
<sequence>MQSISSETKVCDACRSAYYKWKRQNPDFGDLLSRIEEEELAEADDNVDMNQVFKFFFFETAILVSSPQIYQNNSMDSDIIDVAKVAITSDTNSTFGITQETITLPMNCTTSSHKTCCICSANMERNSRTVSAEDRDLIFLKKNILIPEGARCCSQHLDDDRLTKNAIDKVAPFSIQSKRFSSSDVQLLISRWQILFEQQKRFDFDNPLSLSDDEYQILTSLTKVQFEDLASYLFDSNIRNSSNRSIRTALAILLCKLPLGLSLNILAVLFQLPDKKTVSRSLKTVRTALMTRFVPSNLGFNHITRQEIIDQHTSTMARRLMCDAESNTAIVVIDGTYLYIQKSRNNEFQRKSFNLYKKRSLLKPMIIVSTTGYVIACIGPFCSNYSNNDASIMNNILHRNTENILNWLKKDDIVVVDRGFRDSVHIMESLGLNVVLPPFLNDRRQFTTTEVNQSKYVTKVRWVVEAVNSRIKQFKYLANTIPNSALPHLEHDVSIVCTIINRYRPPIKTSNADDVAIAEKMILLRSRKNNFEKFLQRNNLKKSSSKWHAIDHIDTIDEFPILSEDEIVSNITLGTFQLKRARSYAEENASTTDLTRSVNYTIHRCQEFPDIIRVPTQSAHVSRAQYHPIIRFTREEILDWWCDCTAGNCVIGCCSHIVSAIWFLSFERWQTQSSPKPSGTFINFVADAATQQELSDSTNDDETEDED</sequence>
<dbReference type="InterPro" id="IPR027806">
    <property type="entry name" value="HARBI1_dom"/>
</dbReference>
<gene>
    <name evidence="4" type="ORF">XDN619_LOCUS17670</name>
</gene>
<dbReference type="EMBL" id="CAJNRG010007518">
    <property type="protein sequence ID" value="CAF2095773.1"/>
    <property type="molecule type" value="Genomic_DNA"/>
</dbReference>